<evidence type="ECO:0000256" key="1">
    <source>
        <dbReference type="SAM" id="Phobius"/>
    </source>
</evidence>
<keyword evidence="1" id="KW-0812">Transmembrane</keyword>
<comment type="caution">
    <text evidence="2">The sequence shown here is derived from an EMBL/GenBank/DDBJ whole genome shotgun (WGS) entry which is preliminary data.</text>
</comment>
<dbReference type="AlphaFoldDB" id="A0A314KRE8"/>
<feature type="transmembrane region" description="Helical" evidence="1">
    <location>
        <begin position="12"/>
        <end position="44"/>
    </location>
</feature>
<reference evidence="2" key="1">
    <citation type="submission" date="2016-11" db="EMBL/GenBank/DDBJ databases">
        <title>The genome of Nicotiana attenuata.</title>
        <authorList>
            <person name="Xu S."/>
            <person name="Brockmoeller T."/>
            <person name="Gaquerel E."/>
            <person name="Navarro A."/>
            <person name="Kuhl H."/>
            <person name="Gase K."/>
            <person name="Ling Z."/>
            <person name="Zhou W."/>
            <person name="Kreitzer C."/>
            <person name="Stanke M."/>
            <person name="Tang H."/>
            <person name="Lyons E."/>
            <person name="Pandey P."/>
            <person name="Pandey S.P."/>
            <person name="Timmermann B."/>
            <person name="Baldwin I.T."/>
        </authorList>
    </citation>
    <scope>NUCLEOTIDE SEQUENCE [LARGE SCALE GENOMIC DNA]</scope>
    <source>
        <strain evidence="2">UT</strain>
    </source>
</reference>
<gene>
    <name evidence="2" type="ORF">A4A49_09666</name>
</gene>
<organism evidence="2 3">
    <name type="scientific">Nicotiana attenuata</name>
    <name type="common">Coyote tobacco</name>
    <dbReference type="NCBI Taxonomy" id="49451"/>
    <lineage>
        <taxon>Eukaryota</taxon>
        <taxon>Viridiplantae</taxon>
        <taxon>Streptophyta</taxon>
        <taxon>Embryophyta</taxon>
        <taxon>Tracheophyta</taxon>
        <taxon>Spermatophyta</taxon>
        <taxon>Magnoliopsida</taxon>
        <taxon>eudicotyledons</taxon>
        <taxon>Gunneridae</taxon>
        <taxon>Pentapetalae</taxon>
        <taxon>asterids</taxon>
        <taxon>lamiids</taxon>
        <taxon>Solanales</taxon>
        <taxon>Solanaceae</taxon>
        <taxon>Nicotianoideae</taxon>
        <taxon>Nicotianeae</taxon>
        <taxon>Nicotiana</taxon>
    </lineage>
</organism>
<evidence type="ECO:0000313" key="2">
    <source>
        <dbReference type="EMBL" id="OIT31863.1"/>
    </source>
</evidence>
<feature type="transmembrane region" description="Helical" evidence="1">
    <location>
        <begin position="192"/>
        <end position="211"/>
    </location>
</feature>
<keyword evidence="1" id="KW-0472">Membrane</keyword>
<dbReference type="EMBL" id="MJEQ01001180">
    <property type="protein sequence ID" value="OIT31863.1"/>
    <property type="molecule type" value="Genomic_DNA"/>
</dbReference>
<dbReference type="Gramene" id="OIT31863">
    <property type="protein sequence ID" value="OIT31863"/>
    <property type="gene ID" value="A4A49_09666"/>
</dbReference>
<name>A0A314KRE8_NICAT</name>
<feature type="transmembrane region" description="Helical" evidence="1">
    <location>
        <begin position="120"/>
        <end position="144"/>
    </location>
</feature>
<feature type="transmembrane region" description="Helical" evidence="1">
    <location>
        <begin position="65"/>
        <end position="83"/>
    </location>
</feature>
<keyword evidence="3" id="KW-1185">Reference proteome</keyword>
<sequence length="212" mass="24270">MNTEQQKFWATLVVFLIASAFGYGAWLICTAAFVLLAEVVLVLLRRCYICYYGVNLVRARRHCHTLCPFVALCVAVLFNHLYHKQIHPYVILFALAATVFYFVVLLVSRPDPRQFRVLNVLFLLTVNLVYGQFGFGLTTCLWVVSFTNIIAVLRAQAPPHRDRLAEVEAETEADAVDDLQHLITLDQIMSNLIIRIFYISVSETIMVLILWE</sequence>
<keyword evidence="1" id="KW-1133">Transmembrane helix</keyword>
<feature type="transmembrane region" description="Helical" evidence="1">
    <location>
        <begin position="89"/>
        <end position="108"/>
    </location>
</feature>
<evidence type="ECO:0000313" key="3">
    <source>
        <dbReference type="Proteomes" id="UP000187609"/>
    </source>
</evidence>
<protein>
    <submittedName>
        <fullName evidence="2">Uncharacterized protein</fullName>
    </submittedName>
</protein>
<dbReference type="Proteomes" id="UP000187609">
    <property type="component" value="Unassembled WGS sequence"/>
</dbReference>
<proteinExistence type="predicted"/>
<accession>A0A314KRE8</accession>
<dbReference type="SMR" id="A0A314KRE8"/>